<comment type="caution">
    <text evidence="1">The sequence shown here is derived from an EMBL/GenBank/DDBJ whole genome shotgun (WGS) entry which is preliminary data.</text>
</comment>
<proteinExistence type="predicted"/>
<gene>
    <name evidence="1" type="ORF">SMN809_LOCUS71309</name>
</gene>
<protein>
    <submittedName>
        <fullName evidence="1">Uncharacterized protein</fullName>
    </submittedName>
</protein>
<name>A0A8S3HW41_9BILA</name>
<dbReference type="AlphaFoldDB" id="A0A8S3HW41"/>
<sequence length="239" mass="27922">KKKLDNLDILYSLHGVNQRLNRIIQDPNFTSRLTFINWSLDNFIDVLSCNTILNRFCFQILHAIHNKIKWLDLESSTMKRVLRAAHYPNLDSLALYNIDEETIQCLFTDETLSFGIIKNQITTLLITINKNDDCGDMLLAVVNIYDYIFSVFTRLIVVALYESSYKNCVRLNFSDSLHPNIPSSTLLKLNVKVQHFNDCLYLFDGRFNQLRTFYVDLVCIRGLYGRRPHVITNQVIYQI</sequence>
<evidence type="ECO:0000313" key="2">
    <source>
        <dbReference type="Proteomes" id="UP000676336"/>
    </source>
</evidence>
<reference evidence="1" key="1">
    <citation type="submission" date="2021-02" db="EMBL/GenBank/DDBJ databases">
        <authorList>
            <person name="Nowell W R."/>
        </authorList>
    </citation>
    <scope>NUCLEOTIDE SEQUENCE</scope>
</reference>
<evidence type="ECO:0000313" key="1">
    <source>
        <dbReference type="EMBL" id="CAF5188334.1"/>
    </source>
</evidence>
<dbReference type="Proteomes" id="UP000676336">
    <property type="component" value="Unassembled WGS sequence"/>
</dbReference>
<feature type="non-terminal residue" evidence="1">
    <location>
        <position position="1"/>
    </location>
</feature>
<dbReference type="EMBL" id="CAJOBI010323384">
    <property type="protein sequence ID" value="CAF5188334.1"/>
    <property type="molecule type" value="Genomic_DNA"/>
</dbReference>
<organism evidence="1 2">
    <name type="scientific">Rotaria magnacalcarata</name>
    <dbReference type="NCBI Taxonomy" id="392030"/>
    <lineage>
        <taxon>Eukaryota</taxon>
        <taxon>Metazoa</taxon>
        <taxon>Spiralia</taxon>
        <taxon>Gnathifera</taxon>
        <taxon>Rotifera</taxon>
        <taxon>Eurotatoria</taxon>
        <taxon>Bdelloidea</taxon>
        <taxon>Philodinida</taxon>
        <taxon>Philodinidae</taxon>
        <taxon>Rotaria</taxon>
    </lineage>
</organism>
<accession>A0A8S3HW41</accession>